<comment type="subcellular location">
    <subcellularLocation>
        <location evidence="1 8">Cell outer membrane</location>
        <topology evidence="1 8">Multi-pass membrane protein</topology>
    </subcellularLocation>
</comment>
<dbReference type="Gene3D" id="2.170.130.10">
    <property type="entry name" value="TonB-dependent receptor, plug domain"/>
    <property type="match status" value="1"/>
</dbReference>
<dbReference type="AlphaFoldDB" id="A0A2P7QVN2"/>
<keyword evidence="13" id="KW-0675">Receptor</keyword>
<evidence type="ECO:0000256" key="4">
    <source>
        <dbReference type="ARBA" id="ARBA00022692"/>
    </source>
</evidence>
<accession>A0A2P7QVN2</accession>
<dbReference type="EMBL" id="PXYI01000002">
    <property type="protein sequence ID" value="PSJ42019.1"/>
    <property type="molecule type" value="Genomic_DNA"/>
</dbReference>
<dbReference type="InterPro" id="IPR012910">
    <property type="entry name" value="Plug_dom"/>
</dbReference>
<keyword evidence="14" id="KW-1185">Reference proteome</keyword>
<evidence type="ECO:0000313" key="14">
    <source>
        <dbReference type="Proteomes" id="UP000241167"/>
    </source>
</evidence>
<dbReference type="Proteomes" id="UP000241167">
    <property type="component" value="Unassembled WGS sequence"/>
</dbReference>
<dbReference type="OrthoDB" id="7051241at2"/>
<evidence type="ECO:0000256" key="5">
    <source>
        <dbReference type="ARBA" id="ARBA00023077"/>
    </source>
</evidence>
<keyword evidence="5 9" id="KW-0798">TonB box</keyword>
<evidence type="ECO:0000256" key="1">
    <source>
        <dbReference type="ARBA" id="ARBA00004571"/>
    </source>
</evidence>
<organism evidence="13 14">
    <name type="scientific">Allosphingosinicella deserti</name>
    <dbReference type="NCBI Taxonomy" id="2116704"/>
    <lineage>
        <taxon>Bacteria</taxon>
        <taxon>Pseudomonadati</taxon>
        <taxon>Pseudomonadota</taxon>
        <taxon>Alphaproteobacteria</taxon>
        <taxon>Sphingomonadales</taxon>
        <taxon>Sphingomonadaceae</taxon>
        <taxon>Allosphingosinicella</taxon>
    </lineage>
</organism>
<dbReference type="Pfam" id="PF07715">
    <property type="entry name" value="Plug"/>
    <property type="match status" value="1"/>
</dbReference>
<keyword evidence="4 8" id="KW-0812">Transmembrane</keyword>
<feature type="domain" description="TonB-dependent receptor plug" evidence="12">
    <location>
        <begin position="72"/>
        <end position="186"/>
    </location>
</feature>
<proteinExistence type="inferred from homology"/>
<keyword evidence="3 8" id="KW-1134">Transmembrane beta strand</keyword>
<comment type="similarity">
    <text evidence="8 9">Belongs to the TonB-dependent receptor family.</text>
</comment>
<feature type="chain" id="PRO_5015170630" evidence="10">
    <location>
        <begin position="27"/>
        <end position="888"/>
    </location>
</feature>
<evidence type="ECO:0000256" key="3">
    <source>
        <dbReference type="ARBA" id="ARBA00022452"/>
    </source>
</evidence>
<keyword evidence="7 8" id="KW-0998">Cell outer membrane</keyword>
<dbReference type="PANTHER" id="PTHR47234:SF2">
    <property type="entry name" value="TONB-DEPENDENT RECEPTOR"/>
    <property type="match status" value="1"/>
</dbReference>
<dbReference type="InterPro" id="IPR036942">
    <property type="entry name" value="Beta-barrel_TonB_sf"/>
</dbReference>
<protein>
    <submittedName>
        <fullName evidence="13">TonB-dependent receptor</fullName>
    </submittedName>
</protein>
<keyword evidence="10" id="KW-0732">Signal</keyword>
<evidence type="ECO:0000256" key="10">
    <source>
        <dbReference type="SAM" id="SignalP"/>
    </source>
</evidence>
<evidence type="ECO:0000256" key="7">
    <source>
        <dbReference type="ARBA" id="ARBA00023237"/>
    </source>
</evidence>
<dbReference type="CDD" id="cd01347">
    <property type="entry name" value="ligand_gated_channel"/>
    <property type="match status" value="1"/>
</dbReference>
<dbReference type="GO" id="GO:0009279">
    <property type="term" value="C:cell outer membrane"/>
    <property type="evidence" value="ECO:0007669"/>
    <property type="project" value="UniProtKB-SubCell"/>
</dbReference>
<evidence type="ECO:0000259" key="11">
    <source>
        <dbReference type="Pfam" id="PF00593"/>
    </source>
</evidence>
<evidence type="ECO:0000256" key="6">
    <source>
        <dbReference type="ARBA" id="ARBA00023136"/>
    </source>
</evidence>
<comment type="caution">
    <text evidence="13">The sequence shown here is derived from an EMBL/GenBank/DDBJ whole genome shotgun (WGS) entry which is preliminary data.</text>
</comment>
<name>A0A2P7QVN2_9SPHN</name>
<dbReference type="InterPro" id="IPR037066">
    <property type="entry name" value="Plug_dom_sf"/>
</dbReference>
<feature type="signal peptide" evidence="10">
    <location>
        <begin position="1"/>
        <end position="26"/>
    </location>
</feature>
<dbReference type="PANTHER" id="PTHR47234">
    <property type="match status" value="1"/>
</dbReference>
<dbReference type="InterPro" id="IPR000531">
    <property type="entry name" value="Beta-barrel_TonB"/>
</dbReference>
<keyword evidence="2 8" id="KW-0813">Transport</keyword>
<dbReference type="RefSeq" id="WP_106512186.1">
    <property type="nucleotide sequence ID" value="NZ_PXYI01000002.1"/>
</dbReference>
<reference evidence="13 14" key="1">
    <citation type="submission" date="2018-03" db="EMBL/GenBank/DDBJ databases">
        <title>The draft genome of Sphingosinicella sp. GL-C-18.</title>
        <authorList>
            <person name="Liu L."/>
            <person name="Li L."/>
            <person name="Liang L."/>
            <person name="Zhang X."/>
            <person name="Wang T."/>
        </authorList>
    </citation>
    <scope>NUCLEOTIDE SEQUENCE [LARGE SCALE GENOMIC DNA]</scope>
    <source>
        <strain evidence="13 14">GL-C-18</strain>
    </source>
</reference>
<evidence type="ECO:0000256" key="8">
    <source>
        <dbReference type="PROSITE-ProRule" id="PRU01360"/>
    </source>
</evidence>
<keyword evidence="6 8" id="KW-0472">Membrane</keyword>
<dbReference type="SUPFAM" id="SSF56935">
    <property type="entry name" value="Porins"/>
    <property type="match status" value="1"/>
</dbReference>
<gene>
    <name evidence="13" type="ORF">C7I55_07130</name>
</gene>
<evidence type="ECO:0000256" key="9">
    <source>
        <dbReference type="RuleBase" id="RU003357"/>
    </source>
</evidence>
<evidence type="ECO:0000313" key="13">
    <source>
        <dbReference type="EMBL" id="PSJ42019.1"/>
    </source>
</evidence>
<sequence length="888" mass="94769">MTYRGSLASRTAWSALALAIAQPAWAQTVEPATQEEPAQAEEAGEIAPAATTAEEGIVVTGSRIRGIAPVGSNVIAIDQARIAQEPVTSTSDLLRRVPQVVALGANRQGGSAQNGAANATRGAGINLRGIGTNATLLLYDGKRMPPQGTQGQYTDPSVIPAIALARVEVVADGASAIYGSDAIAGVVNFILRRNFDGIEIRARSGFTERGYDEQQIAGIFGRKWDSGSIMVSAEYTRNDALRGTELDFYQDDNRDRGGRDLRSNFCNPGTISVGGGTYAIPTGGVTNANVGSLVRGTTNRCFYNQYDTVIPEQERVNVIAAFNQQLGDRIRLFADGFYSKRNGEIAGISNITATVRNTNPFFVSPVPGATQVNVTYSLLPQVGGPDINPYRGESWNVSGGIEADLFGDWSGTLYYAHGESSDVADRRIGINAAALNAALADTNPLTAFNVFGGPNNPATIARIRDNLFVITGRTRLDVANLQFDGSLFHLPGGNVRLAVGGEYRKEYTFTDLATGTSAAETHVADDGSRTVKAAFAELFVPIFGADNAVPGLRELSLSLAGRYEHYSDFGSTTNPKIGVTWKPADGVTVRGSYGTSFRAPTFTEVSTVAGGAGLYYDTLPGPSGNLTGIGIAGGNPDLRPESATTWSAGVEFAPTFAPGLTATLTYFDIDYTDQIQALRGTPGLLTNPLYTDFVKFDPSAAEVQALLASGLPINGAINANLVQFIADGRRQNLGTSLVNGIDFGLYYRRTIGEIELDAGVQGTYFTRYDFEAVPDAGLADVLGTIAFPQKFRAQADIGVKWNAVQARVTWNHLAGYRNTTVAPVQRAGDYDTIDLFLGWDVDDRFRFSVDVRNLLDEKPPFVDTARGYDPQSSNPIPRLISFTAGVKF</sequence>
<feature type="domain" description="TonB-dependent receptor-like beta-barrel" evidence="11">
    <location>
        <begin position="356"/>
        <end position="854"/>
    </location>
</feature>
<dbReference type="Gene3D" id="2.40.170.20">
    <property type="entry name" value="TonB-dependent receptor, beta-barrel domain"/>
    <property type="match status" value="1"/>
</dbReference>
<dbReference type="Pfam" id="PF00593">
    <property type="entry name" value="TonB_dep_Rec_b-barrel"/>
    <property type="match status" value="1"/>
</dbReference>
<evidence type="ECO:0000256" key="2">
    <source>
        <dbReference type="ARBA" id="ARBA00022448"/>
    </source>
</evidence>
<dbReference type="PROSITE" id="PS52016">
    <property type="entry name" value="TONB_DEPENDENT_REC_3"/>
    <property type="match status" value="1"/>
</dbReference>
<dbReference type="InterPro" id="IPR039426">
    <property type="entry name" value="TonB-dep_rcpt-like"/>
</dbReference>
<evidence type="ECO:0000259" key="12">
    <source>
        <dbReference type="Pfam" id="PF07715"/>
    </source>
</evidence>